<sequence>MLKNSMDYGSCNLVIQRGCPIEETLMSLGGKWKGIIINTLYDEAYFYNALHREVSGISRKILTEQLNDLIALQIVKREETNDYPKKVRYSLTQRGKSVYPLINELAQVLKMN</sequence>
<dbReference type="HOGENOM" id="CLU_111585_5_2_9"/>
<dbReference type="PROSITE" id="PS51118">
    <property type="entry name" value="HTH_HXLR"/>
    <property type="match status" value="1"/>
</dbReference>
<dbReference type="RefSeq" id="WP_011302103.1">
    <property type="nucleotide sequence ID" value="NC_007350.1"/>
</dbReference>
<dbReference type="PANTHER" id="PTHR33204">
    <property type="entry name" value="TRANSCRIPTIONAL REGULATOR, MARR FAMILY"/>
    <property type="match status" value="1"/>
</dbReference>
<organism evidence="5 6">
    <name type="scientific">Staphylococcus saprophyticus subsp. saprophyticus (strain ATCC 15305 / DSM 20229 / NCIMB 8711 / NCTC 7292 / S-41)</name>
    <dbReference type="NCBI Taxonomy" id="342451"/>
    <lineage>
        <taxon>Bacteria</taxon>
        <taxon>Bacillati</taxon>
        <taxon>Bacillota</taxon>
        <taxon>Bacilli</taxon>
        <taxon>Bacillales</taxon>
        <taxon>Staphylococcaceae</taxon>
        <taxon>Staphylococcus</taxon>
    </lineage>
</organism>
<keyword evidence="3" id="KW-0804">Transcription</keyword>
<proteinExistence type="predicted"/>
<gene>
    <name evidence="5" type="ordered locus">SSP0102</name>
</gene>
<dbReference type="InterPro" id="IPR036388">
    <property type="entry name" value="WH-like_DNA-bd_sf"/>
</dbReference>
<accession>Q4A0Y9</accession>
<dbReference type="AlphaFoldDB" id="Q4A0Y9"/>
<evidence type="ECO:0000256" key="3">
    <source>
        <dbReference type="ARBA" id="ARBA00023163"/>
    </source>
</evidence>
<dbReference type="Pfam" id="PF01638">
    <property type="entry name" value="HxlR"/>
    <property type="match status" value="1"/>
</dbReference>
<name>Q4A0Y9_STAS1</name>
<evidence type="ECO:0000259" key="4">
    <source>
        <dbReference type="PROSITE" id="PS51118"/>
    </source>
</evidence>
<dbReference type="eggNOG" id="COG1733">
    <property type="taxonomic scope" value="Bacteria"/>
</dbReference>
<reference evidence="5 6" key="1">
    <citation type="journal article" date="2005" name="Proc. Natl. Acad. Sci. U.S.A.">
        <title>Whole genome sequence of Staphylococcus saprophyticus reveals the pathogenesis of uncomplicated urinary tract infection.</title>
        <authorList>
            <person name="Kuroda M."/>
            <person name="Yamashita A."/>
            <person name="Hirakawa H."/>
            <person name="Kumano M."/>
            <person name="Morikawa K."/>
            <person name="Higashide M."/>
            <person name="Maruyama A."/>
            <person name="Inose Y."/>
            <person name="Matoba K."/>
            <person name="Toh H."/>
            <person name="Kuhara S."/>
            <person name="Hattori M."/>
            <person name="Ohta T."/>
        </authorList>
    </citation>
    <scope>NUCLEOTIDE SEQUENCE [LARGE SCALE GENOMIC DNA]</scope>
    <source>
        <strain evidence="6">ATCC 15305 / DSM 20229 / NCIMB 8711 / NCTC 7292 / S-41</strain>
    </source>
</reference>
<keyword evidence="1" id="KW-0805">Transcription regulation</keyword>
<dbReference type="OrthoDB" id="9791143at2"/>
<evidence type="ECO:0000313" key="5">
    <source>
        <dbReference type="EMBL" id="BAE17247.1"/>
    </source>
</evidence>
<dbReference type="KEGG" id="ssp:SSP0102"/>
<keyword evidence="2" id="KW-0238">DNA-binding</keyword>
<dbReference type="Gene3D" id="1.10.10.10">
    <property type="entry name" value="Winged helix-like DNA-binding domain superfamily/Winged helix DNA-binding domain"/>
    <property type="match status" value="1"/>
</dbReference>
<evidence type="ECO:0000256" key="2">
    <source>
        <dbReference type="ARBA" id="ARBA00023125"/>
    </source>
</evidence>
<feature type="domain" description="HTH hxlR-type" evidence="4">
    <location>
        <begin position="19"/>
        <end position="112"/>
    </location>
</feature>
<dbReference type="EMBL" id="AP008934">
    <property type="protein sequence ID" value="BAE17247.1"/>
    <property type="molecule type" value="Genomic_DNA"/>
</dbReference>
<dbReference type="PATRIC" id="fig|342451.11.peg.106"/>
<dbReference type="InterPro" id="IPR036390">
    <property type="entry name" value="WH_DNA-bd_sf"/>
</dbReference>
<dbReference type="GO" id="GO:0003677">
    <property type="term" value="F:DNA binding"/>
    <property type="evidence" value="ECO:0007669"/>
    <property type="project" value="UniProtKB-KW"/>
</dbReference>
<keyword evidence="6" id="KW-1185">Reference proteome</keyword>
<dbReference type="GeneID" id="3616162"/>
<evidence type="ECO:0000313" key="6">
    <source>
        <dbReference type="Proteomes" id="UP000006371"/>
    </source>
</evidence>
<protein>
    <submittedName>
        <fullName evidence="5">Transcriptional regulator</fullName>
    </submittedName>
</protein>
<evidence type="ECO:0000256" key="1">
    <source>
        <dbReference type="ARBA" id="ARBA00023015"/>
    </source>
</evidence>
<dbReference type="Proteomes" id="UP000006371">
    <property type="component" value="Chromosome"/>
</dbReference>
<dbReference type="InterPro" id="IPR002577">
    <property type="entry name" value="HTH_HxlR"/>
</dbReference>
<dbReference type="SUPFAM" id="SSF46785">
    <property type="entry name" value="Winged helix' DNA-binding domain"/>
    <property type="match status" value="1"/>
</dbReference>